<dbReference type="GO" id="GO:0009507">
    <property type="term" value="C:chloroplast"/>
    <property type="evidence" value="ECO:0007669"/>
    <property type="project" value="UniProtKB-SubCell"/>
</dbReference>
<comment type="subcellular location">
    <subcellularLocation>
        <location evidence="1">Membrane</location>
        <topology evidence="1">Multi-pass membrane protein</topology>
    </subcellularLocation>
    <subcellularLocation>
        <location evidence="2">Plastid</location>
        <location evidence="2">Chloroplast</location>
    </subcellularLocation>
</comment>
<keyword evidence="4" id="KW-0150">Chloroplast</keyword>
<evidence type="ECO:0000256" key="5">
    <source>
        <dbReference type="ARBA" id="ARBA00022640"/>
    </source>
</evidence>
<evidence type="ECO:0000256" key="3">
    <source>
        <dbReference type="ARBA" id="ARBA00010793"/>
    </source>
</evidence>
<accession>A0A8S1JDA1</accession>
<evidence type="ECO:0000256" key="6">
    <source>
        <dbReference type="ARBA" id="ARBA00022692"/>
    </source>
</evidence>
<dbReference type="PANTHER" id="PTHR31620">
    <property type="entry name" value="PROTEIN RETICULATA-RELATED 2, CHLOROPLASTIC-RELATED"/>
    <property type="match status" value="1"/>
</dbReference>
<dbReference type="GO" id="GO:0016020">
    <property type="term" value="C:membrane"/>
    <property type="evidence" value="ECO:0007669"/>
    <property type="project" value="UniProtKB-SubCell"/>
</dbReference>
<keyword evidence="5" id="KW-0934">Plastid</keyword>
<dbReference type="OrthoDB" id="497268at2759"/>
<organism evidence="11 12">
    <name type="scientific">Ostreobium quekettii</name>
    <dbReference type="NCBI Taxonomy" id="121088"/>
    <lineage>
        <taxon>Eukaryota</taxon>
        <taxon>Viridiplantae</taxon>
        <taxon>Chlorophyta</taxon>
        <taxon>core chlorophytes</taxon>
        <taxon>Ulvophyceae</taxon>
        <taxon>TCBD clade</taxon>
        <taxon>Bryopsidales</taxon>
        <taxon>Ostreobineae</taxon>
        <taxon>Ostreobiaceae</taxon>
        <taxon>Ostreobium</taxon>
    </lineage>
</organism>
<keyword evidence="7" id="KW-0809">Transit peptide</keyword>
<sequence length="271" mass="29921">MEVITCKIRMTWICVPCLAGGAPQEKVFWKGWHERVQADPGFPAKVAIEQIIGVGGSVLGDMAGRDNWGLNELDFVFSTLIVGSILNFSLMYLLAATPTTLGGTTKMNLIQKLFSEQTLKNWGAPGGNMFEAGYSLPMRAANLGYKAVMFSFVGFCAGLVGTATSNTLLFIRRRVDPKFELQNKPPHVLYNSLTWACHMGVSANIRYQALYGLDMVLSPLMPAQIFLTYSTVIRTLNNIVGGTSFVFFAKLFGVQKSSQEEPKKVEQKKKR</sequence>
<dbReference type="Proteomes" id="UP000708148">
    <property type="component" value="Unassembled WGS sequence"/>
</dbReference>
<dbReference type="Pfam" id="PF11891">
    <property type="entry name" value="RETICULATA-like"/>
    <property type="match status" value="1"/>
</dbReference>
<keyword evidence="8 10" id="KW-1133">Transmembrane helix</keyword>
<evidence type="ECO:0000256" key="9">
    <source>
        <dbReference type="ARBA" id="ARBA00023136"/>
    </source>
</evidence>
<keyword evidence="9 10" id="KW-0472">Membrane</keyword>
<dbReference type="PANTHER" id="PTHR31620:SF15">
    <property type="entry name" value="PROTEIN RETICULATA-RELATED 2, CHLOROPLASTIC-RELATED"/>
    <property type="match status" value="1"/>
</dbReference>
<evidence type="ECO:0000313" key="11">
    <source>
        <dbReference type="EMBL" id="CAD7703622.1"/>
    </source>
</evidence>
<name>A0A8S1JDA1_9CHLO</name>
<evidence type="ECO:0000256" key="4">
    <source>
        <dbReference type="ARBA" id="ARBA00022528"/>
    </source>
</evidence>
<reference evidence="11" key="1">
    <citation type="submission" date="2020-12" db="EMBL/GenBank/DDBJ databases">
        <authorList>
            <person name="Iha C."/>
        </authorList>
    </citation>
    <scope>NUCLEOTIDE SEQUENCE</scope>
</reference>
<gene>
    <name evidence="11" type="ORF">OSTQU699_LOCUS8979</name>
</gene>
<evidence type="ECO:0000256" key="7">
    <source>
        <dbReference type="ARBA" id="ARBA00022946"/>
    </source>
</evidence>
<dbReference type="EMBL" id="CAJHUC010002331">
    <property type="protein sequence ID" value="CAD7703622.1"/>
    <property type="molecule type" value="Genomic_DNA"/>
</dbReference>
<feature type="transmembrane region" description="Helical" evidence="10">
    <location>
        <begin position="147"/>
        <end position="171"/>
    </location>
</feature>
<evidence type="ECO:0000256" key="1">
    <source>
        <dbReference type="ARBA" id="ARBA00004141"/>
    </source>
</evidence>
<proteinExistence type="inferred from homology"/>
<keyword evidence="6 10" id="KW-0812">Transmembrane</keyword>
<comment type="similarity">
    <text evidence="3">Belongs to the RETICULATA family.</text>
</comment>
<keyword evidence="12" id="KW-1185">Reference proteome</keyword>
<evidence type="ECO:0000256" key="10">
    <source>
        <dbReference type="SAM" id="Phobius"/>
    </source>
</evidence>
<evidence type="ECO:0000256" key="8">
    <source>
        <dbReference type="ARBA" id="ARBA00022989"/>
    </source>
</evidence>
<evidence type="ECO:0000313" key="12">
    <source>
        <dbReference type="Proteomes" id="UP000708148"/>
    </source>
</evidence>
<comment type="caution">
    <text evidence="11">The sequence shown here is derived from an EMBL/GenBank/DDBJ whole genome shotgun (WGS) entry which is preliminary data.</text>
</comment>
<feature type="transmembrane region" description="Helical" evidence="10">
    <location>
        <begin position="75"/>
        <end position="95"/>
    </location>
</feature>
<evidence type="ECO:0000256" key="2">
    <source>
        <dbReference type="ARBA" id="ARBA00004229"/>
    </source>
</evidence>
<dbReference type="AlphaFoldDB" id="A0A8S1JDA1"/>
<dbReference type="InterPro" id="IPR021825">
    <property type="entry name" value="RETICULATA-related"/>
</dbReference>
<protein>
    <submittedName>
        <fullName evidence="11">Uncharacterized protein</fullName>
    </submittedName>
</protein>